<reference evidence="1" key="1">
    <citation type="submission" date="2023-07" db="EMBL/GenBank/DDBJ databases">
        <title>Comparative genomics of wheat-associated soil bacteria to identify genetic determinants of phenazine resistance.</title>
        <authorList>
            <person name="Mouncey N."/>
        </authorList>
    </citation>
    <scope>NUCLEOTIDE SEQUENCE</scope>
    <source>
        <strain evidence="1">V4I22</strain>
    </source>
</reference>
<organism evidence="1 2">
    <name type="scientific">Streptomyces canus</name>
    <dbReference type="NCBI Taxonomy" id="58343"/>
    <lineage>
        <taxon>Bacteria</taxon>
        <taxon>Bacillati</taxon>
        <taxon>Actinomycetota</taxon>
        <taxon>Actinomycetes</taxon>
        <taxon>Kitasatosporales</taxon>
        <taxon>Streptomycetaceae</taxon>
        <taxon>Streptomyces</taxon>
        <taxon>Streptomyces aurantiacus group</taxon>
    </lineage>
</organism>
<proteinExistence type="predicted"/>
<dbReference type="EMBL" id="JAUSZV010000004">
    <property type="protein sequence ID" value="MDQ0904591.1"/>
    <property type="molecule type" value="Genomic_DNA"/>
</dbReference>
<evidence type="ECO:0000313" key="2">
    <source>
        <dbReference type="Proteomes" id="UP001234216"/>
    </source>
</evidence>
<accession>A0AAW8F3G6</accession>
<comment type="caution">
    <text evidence="1">The sequence shown here is derived from an EMBL/GenBank/DDBJ whole genome shotgun (WGS) entry which is preliminary data.</text>
</comment>
<protein>
    <recommendedName>
        <fullName evidence="3">Protein kilB</fullName>
    </recommendedName>
</protein>
<sequence length="160" mass="17315">MLPTLVTAALAIVATLLGAIVSGRFQERAAERSVRASHGEAIRRDRLEAVTALACAISDHRRAMWMRGDAVLKQAGTERIEALRGESHMTRSAVTRPLVALRVLIEDQAVRTAADEMITLTYAMRDAYATGEQLTVAREAAKVAHDQFVDAAAGYLARTA</sequence>
<name>A0AAW8F3G6_9ACTN</name>
<evidence type="ECO:0000313" key="1">
    <source>
        <dbReference type="EMBL" id="MDQ0904591.1"/>
    </source>
</evidence>
<gene>
    <name evidence="1" type="ORF">QFZ22_000576</name>
</gene>
<dbReference type="RefSeq" id="WP_306972172.1">
    <property type="nucleotide sequence ID" value="NZ_JAUSZV010000004.1"/>
</dbReference>
<dbReference type="Proteomes" id="UP001234216">
    <property type="component" value="Unassembled WGS sequence"/>
</dbReference>
<dbReference type="AlphaFoldDB" id="A0AAW8F3G6"/>
<evidence type="ECO:0008006" key="3">
    <source>
        <dbReference type="Google" id="ProtNLM"/>
    </source>
</evidence>